<dbReference type="SMART" id="SM00248">
    <property type="entry name" value="ANK"/>
    <property type="match status" value="2"/>
</dbReference>
<dbReference type="Gene3D" id="3.30.200.20">
    <property type="entry name" value="Phosphorylase Kinase, domain 1"/>
    <property type="match status" value="1"/>
</dbReference>
<dbReference type="PROSITE" id="PS00108">
    <property type="entry name" value="PROTEIN_KINASE_ST"/>
    <property type="match status" value="1"/>
</dbReference>
<evidence type="ECO:0000256" key="4">
    <source>
        <dbReference type="ARBA" id="ARBA00022692"/>
    </source>
</evidence>
<dbReference type="InterPro" id="IPR050647">
    <property type="entry name" value="Plant_LRR-RLKs"/>
</dbReference>
<dbReference type="EMBL" id="JAGKQM010000016">
    <property type="protein sequence ID" value="KAH0875975.1"/>
    <property type="molecule type" value="Genomic_DNA"/>
</dbReference>
<dbReference type="Pfam" id="PF07714">
    <property type="entry name" value="PK_Tyr_Ser-Thr"/>
    <property type="match status" value="1"/>
</dbReference>
<evidence type="ECO:0000256" key="9">
    <source>
        <dbReference type="PROSITE-ProRule" id="PRU00023"/>
    </source>
</evidence>
<feature type="repeat" description="ANK" evidence="9">
    <location>
        <begin position="1091"/>
        <end position="1115"/>
    </location>
</feature>
<dbReference type="Gene3D" id="1.10.510.10">
    <property type="entry name" value="Transferase(Phosphotransferase) domain 1"/>
    <property type="match status" value="1"/>
</dbReference>
<keyword evidence="6 11" id="KW-1133">Transmembrane helix</keyword>
<dbReference type="Gene3D" id="3.80.10.10">
    <property type="entry name" value="Ribonuclease Inhibitor"/>
    <property type="match status" value="4"/>
</dbReference>
<dbReference type="Pfam" id="PF12796">
    <property type="entry name" value="Ank_2"/>
    <property type="match status" value="1"/>
</dbReference>
<dbReference type="PANTHER" id="PTHR48056">
    <property type="entry name" value="LRR RECEPTOR-LIKE SERINE/THREONINE-PROTEIN KINASE-RELATED"/>
    <property type="match status" value="1"/>
</dbReference>
<evidence type="ECO:0000256" key="5">
    <source>
        <dbReference type="ARBA" id="ARBA00022737"/>
    </source>
</evidence>
<accession>A0ABQ7Z6X4</accession>
<keyword evidence="5" id="KW-0677">Repeat</keyword>
<dbReference type="SUPFAM" id="SSF52047">
    <property type="entry name" value="RNI-like"/>
    <property type="match status" value="1"/>
</dbReference>
<sequence length="1356" mass="148466">MEMRLLKTHLLFLHLHYVISILLLSFSPCFASTDMDHLLTLKSSMVGPNGHGLHDWVRSPSPSAHCSFSGVSCDGDARVISLNVSFTPLFGTISPEIGMLDRLVNLTLAANNFSGMLPLEMKSLTSLKVLNISNNVNLNGTFPGEILTPMVDLEVLDAYNNNFTGPLPPEIPGLKKLRHLSLGGNFLTGEIPESYGDIQSLEYLGLNGAGLSGESPAFLSRLKNLKEMYVGYFNSYTGGVPPEFGELTNLEVLDMASCTLTGEIPTTLSNLKHLHTLFLHINNLTGNIPPELSGLISLKSLDLSINQLTGEIPQSFISLWNITLINLFRNNLHGPIPEFIGDMPNLQVLQVWENNFTLELPANLGRNGNLKKLDVSDNHLTGLIPMDLCRGGKLETLVLSDNFFFGSIPEKLGRCKSLNKIRIVKNLLNGTVPAGLFTLPLVTIIELTDNFFSGELPGEMSGDLLDHIYLSNNWFTGLIPPAIGNFKNLQDLFLDRNRFSGNIPREVFELKHLTKINTSANNLTGDIPDSISRCTSLISVDLSRNRIGGDIPKDIHDVINLGTLNLSGNQLTGSIPIGIGKMTSLTTLDLSFNDLSGRVPLGGQFLVFNDTSFAGNPYLCLPRHVSCLTRPGQTSDRIHTALFSPSRIAITIIAAVTALILISVAIRQMNKKKHERSLSWKLTAFQRLDFKAEDVLECLQEENIIGKGGAGIVYRGSMPNNVDVAIKRLVGRGTGRSDHGFTAEIQTLGRIRHRHIVRLLGYVANKDTNLLLYEYMPNGSLGELLHGSKGGHLQWETRHRVAVEAAKGLCYLHHDCSPLILHRDVKSNNILLDSDFEAHVADFGLAKFLVDGAASECMSSIAGSYGYIAPEYAYTLKVDEKSDVYSFGVVLLELIAGKKPVGEFGEGVDIVRWVRNTEGEIPQPSDAATVVAIVDQRLTGYPLTSVIHVFKIAMMCVEDEATTRPTMREVVHMLTNPPKSVLNTNAIVPRNCIRSSASHVPGKRNPKQDSYGRNRNDEDESSPEARSRDQSVQNGHVKVVKALLASEPAIAIRMDKKGQTALHMAAKGTNVEVVEELIKADRSSINIADTKGNTALHIATRKGRSHIVKLLLDNNITDTKTVNRTGETALDTAEKVRNPETRRRVQGIAKQLNKMHTEGLNNAINSTTVVAVLIATVAFAAILTVPGQYVEDTSNLPDGHSLGEANIASTTPFIIFFIFDFIALFISLAAVVVQTSVVVIESKAKKQMMAVINKLACVLMRSHLRFEEDLNLSKMVLMLKVGSNTFYPDFSHRFEEQEGCVLVTESSSVDSTSNVKAPVKREGSPIERIEPAFYQSSANNHGPSVTIKKAKTEKSG</sequence>
<dbReference type="Pfam" id="PF13962">
    <property type="entry name" value="PGG"/>
    <property type="match status" value="1"/>
</dbReference>
<dbReference type="Pfam" id="PF00560">
    <property type="entry name" value="LRR_1"/>
    <property type="match status" value="6"/>
</dbReference>
<dbReference type="SUPFAM" id="SSF52058">
    <property type="entry name" value="L domain-like"/>
    <property type="match status" value="1"/>
</dbReference>
<keyword evidence="12" id="KW-0732">Signal</keyword>
<dbReference type="PROSITE" id="PS50088">
    <property type="entry name" value="ANK_REPEAT"/>
    <property type="match status" value="2"/>
</dbReference>
<comment type="caution">
    <text evidence="14">The sequence shown here is derived from an EMBL/GenBank/DDBJ whole genome shotgun (WGS) entry which is preliminary data.</text>
</comment>
<dbReference type="PANTHER" id="PTHR48056:SF44">
    <property type="entry name" value="RECEPTOR PROTEIN KINASE CLAVATA1"/>
    <property type="match status" value="1"/>
</dbReference>
<evidence type="ECO:0000256" key="2">
    <source>
        <dbReference type="ARBA" id="ARBA00008684"/>
    </source>
</evidence>
<dbReference type="InterPro" id="IPR036770">
    <property type="entry name" value="Ankyrin_rpt-contain_sf"/>
</dbReference>
<feature type="compositionally biased region" description="Polar residues" evidence="10">
    <location>
        <begin position="1334"/>
        <end position="1343"/>
    </location>
</feature>
<feature type="chain" id="PRO_5045949184" description="Protein kinase domain-containing protein" evidence="12">
    <location>
        <begin position="32"/>
        <end position="1356"/>
    </location>
</feature>
<dbReference type="SMART" id="SM00220">
    <property type="entry name" value="S_TKc"/>
    <property type="match status" value="1"/>
</dbReference>
<evidence type="ECO:0000256" key="11">
    <source>
        <dbReference type="SAM" id="Phobius"/>
    </source>
</evidence>
<reference evidence="14 15" key="1">
    <citation type="submission" date="2021-05" db="EMBL/GenBank/DDBJ databases">
        <title>Genome Assembly of Synthetic Allotetraploid Brassica napus Reveals Homoeologous Exchanges between Subgenomes.</title>
        <authorList>
            <person name="Davis J.T."/>
        </authorList>
    </citation>
    <scope>NUCLEOTIDE SEQUENCE [LARGE SCALE GENOMIC DNA]</scope>
    <source>
        <strain evidence="15">cv. Da-Ae</strain>
        <tissue evidence="14">Seedling</tissue>
    </source>
</reference>
<dbReference type="InterPro" id="IPR000719">
    <property type="entry name" value="Prot_kinase_dom"/>
</dbReference>
<evidence type="ECO:0000259" key="13">
    <source>
        <dbReference type="PROSITE" id="PS50011"/>
    </source>
</evidence>
<evidence type="ECO:0000256" key="3">
    <source>
        <dbReference type="ARBA" id="ARBA00022614"/>
    </source>
</evidence>
<feature type="signal peptide" evidence="12">
    <location>
        <begin position="1"/>
        <end position="31"/>
    </location>
</feature>
<feature type="domain" description="Protein kinase" evidence="13">
    <location>
        <begin position="699"/>
        <end position="975"/>
    </location>
</feature>
<feature type="transmembrane region" description="Helical" evidence="11">
    <location>
        <begin position="648"/>
        <end position="666"/>
    </location>
</feature>
<dbReference type="Pfam" id="PF12799">
    <property type="entry name" value="LRR_4"/>
    <property type="match status" value="1"/>
</dbReference>
<feature type="transmembrane region" description="Helical" evidence="11">
    <location>
        <begin position="1213"/>
        <end position="1240"/>
    </location>
</feature>
<name>A0ABQ7Z6X4_BRANA</name>
<keyword evidence="4 11" id="KW-0812">Transmembrane</keyword>
<dbReference type="CDD" id="cd14664">
    <property type="entry name" value="STK_BAK1_like"/>
    <property type="match status" value="1"/>
</dbReference>
<dbReference type="InterPro" id="IPR032675">
    <property type="entry name" value="LRR_dom_sf"/>
</dbReference>
<dbReference type="InterPro" id="IPR026961">
    <property type="entry name" value="PGG_dom"/>
</dbReference>
<evidence type="ECO:0000313" key="15">
    <source>
        <dbReference type="Proteomes" id="UP000824890"/>
    </source>
</evidence>
<keyword evidence="7 11" id="KW-0472">Membrane</keyword>
<dbReference type="SMART" id="SM00369">
    <property type="entry name" value="LRR_TYP"/>
    <property type="match status" value="6"/>
</dbReference>
<feature type="region of interest" description="Disordered" evidence="10">
    <location>
        <begin position="994"/>
        <end position="1034"/>
    </location>
</feature>
<dbReference type="Pfam" id="PF08263">
    <property type="entry name" value="LRRNT_2"/>
    <property type="match status" value="1"/>
</dbReference>
<dbReference type="PROSITE" id="PS50297">
    <property type="entry name" value="ANK_REP_REGION"/>
    <property type="match status" value="2"/>
</dbReference>
<evidence type="ECO:0000256" key="10">
    <source>
        <dbReference type="SAM" id="MobiDB-lite"/>
    </source>
</evidence>
<comment type="similarity">
    <text evidence="2">Belongs to the protein kinase superfamily. Ser/Thr protein kinase family.</text>
</comment>
<gene>
    <name evidence="14" type="ORF">HID58_073337</name>
</gene>
<keyword evidence="8" id="KW-0325">Glycoprotein</keyword>
<keyword evidence="9" id="KW-0040">ANK repeat</keyword>
<dbReference type="InterPro" id="IPR002110">
    <property type="entry name" value="Ankyrin_rpt"/>
</dbReference>
<dbReference type="InterPro" id="IPR001611">
    <property type="entry name" value="Leu-rich_rpt"/>
</dbReference>
<dbReference type="InterPro" id="IPR008271">
    <property type="entry name" value="Ser/Thr_kinase_AS"/>
</dbReference>
<evidence type="ECO:0000256" key="8">
    <source>
        <dbReference type="ARBA" id="ARBA00023180"/>
    </source>
</evidence>
<feature type="repeat" description="ANK" evidence="9">
    <location>
        <begin position="1057"/>
        <end position="1079"/>
    </location>
</feature>
<evidence type="ECO:0000256" key="1">
    <source>
        <dbReference type="ARBA" id="ARBA00004370"/>
    </source>
</evidence>
<evidence type="ECO:0000313" key="14">
    <source>
        <dbReference type="EMBL" id="KAH0875975.1"/>
    </source>
</evidence>
<comment type="subcellular location">
    <subcellularLocation>
        <location evidence="1">Membrane</location>
    </subcellularLocation>
</comment>
<dbReference type="Proteomes" id="UP000824890">
    <property type="component" value="Unassembled WGS sequence"/>
</dbReference>
<feature type="compositionally biased region" description="Basic and acidic residues" evidence="10">
    <location>
        <begin position="1006"/>
        <end position="1016"/>
    </location>
</feature>
<organism evidence="14 15">
    <name type="scientific">Brassica napus</name>
    <name type="common">Rape</name>
    <dbReference type="NCBI Taxonomy" id="3708"/>
    <lineage>
        <taxon>Eukaryota</taxon>
        <taxon>Viridiplantae</taxon>
        <taxon>Streptophyta</taxon>
        <taxon>Embryophyta</taxon>
        <taxon>Tracheophyta</taxon>
        <taxon>Spermatophyta</taxon>
        <taxon>Magnoliopsida</taxon>
        <taxon>eudicotyledons</taxon>
        <taxon>Gunneridae</taxon>
        <taxon>Pentapetalae</taxon>
        <taxon>rosids</taxon>
        <taxon>malvids</taxon>
        <taxon>Brassicales</taxon>
        <taxon>Brassicaceae</taxon>
        <taxon>Brassiceae</taxon>
        <taxon>Brassica</taxon>
    </lineage>
</organism>
<dbReference type="Gene3D" id="1.25.40.20">
    <property type="entry name" value="Ankyrin repeat-containing domain"/>
    <property type="match status" value="1"/>
</dbReference>
<proteinExistence type="inferred from homology"/>
<feature type="transmembrane region" description="Helical" evidence="11">
    <location>
        <begin position="1163"/>
        <end position="1185"/>
    </location>
</feature>
<evidence type="ECO:0000256" key="6">
    <source>
        <dbReference type="ARBA" id="ARBA00022989"/>
    </source>
</evidence>
<dbReference type="PROSITE" id="PS50011">
    <property type="entry name" value="PROTEIN_KINASE_DOM"/>
    <property type="match status" value="1"/>
</dbReference>
<dbReference type="InterPro" id="IPR001245">
    <property type="entry name" value="Ser-Thr/Tyr_kinase_cat_dom"/>
</dbReference>
<dbReference type="InterPro" id="IPR011009">
    <property type="entry name" value="Kinase-like_dom_sf"/>
</dbReference>
<dbReference type="InterPro" id="IPR003591">
    <property type="entry name" value="Leu-rich_rpt_typical-subtyp"/>
</dbReference>
<keyword evidence="3" id="KW-0433">Leucine-rich repeat</keyword>
<keyword evidence="15" id="KW-1185">Reference proteome</keyword>
<dbReference type="InterPro" id="IPR025875">
    <property type="entry name" value="Leu-rich_rpt_4"/>
</dbReference>
<protein>
    <recommendedName>
        <fullName evidence="13">Protein kinase domain-containing protein</fullName>
    </recommendedName>
</protein>
<dbReference type="SUPFAM" id="SSF48403">
    <property type="entry name" value="Ankyrin repeat"/>
    <property type="match status" value="1"/>
</dbReference>
<evidence type="ECO:0000256" key="12">
    <source>
        <dbReference type="SAM" id="SignalP"/>
    </source>
</evidence>
<dbReference type="InterPro" id="IPR013210">
    <property type="entry name" value="LRR_N_plant-typ"/>
</dbReference>
<evidence type="ECO:0000256" key="7">
    <source>
        <dbReference type="ARBA" id="ARBA00023136"/>
    </source>
</evidence>
<dbReference type="SUPFAM" id="SSF56112">
    <property type="entry name" value="Protein kinase-like (PK-like)"/>
    <property type="match status" value="1"/>
</dbReference>
<feature type="region of interest" description="Disordered" evidence="10">
    <location>
        <begin position="1332"/>
        <end position="1356"/>
    </location>
</feature>
<dbReference type="PROSITE" id="PS51450">
    <property type="entry name" value="LRR"/>
    <property type="match status" value="1"/>
</dbReference>